<feature type="region of interest" description="Disordered" evidence="6">
    <location>
        <begin position="314"/>
        <end position="339"/>
    </location>
</feature>
<keyword evidence="5" id="KW-0539">Nucleus</keyword>
<proteinExistence type="predicted"/>
<feature type="region of interest" description="Disordered" evidence="6">
    <location>
        <begin position="198"/>
        <end position="227"/>
    </location>
</feature>
<accession>A0ABD1UK94</accession>
<feature type="domain" description="WRKY" evidence="7">
    <location>
        <begin position="251"/>
        <end position="317"/>
    </location>
</feature>
<dbReference type="Pfam" id="PF10533">
    <property type="entry name" value="Plant_zn_clust"/>
    <property type="match status" value="1"/>
</dbReference>
<evidence type="ECO:0000256" key="2">
    <source>
        <dbReference type="ARBA" id="ARBA00023015"/>
    </source>
</evidence>
<dbReference type="InterPro" id="IPR018872">
    <property type="entry name" value="Zn-cluster-dom"/>
</dbReference>
<keyword evidence="4" id="KW-0804">Transcription</keyword>
<reference evidence="9" key="1">
    <citation type="submission" date="2024-07" db="EMBL/GenBank/DDBJ databases">
        <title>Two chromosome-level genome assemblies of Korean endemic species Abeliophyllum distichum and Forsythia ovata (Oleaceae).</title>
        <authorList>
            <person name="Jang H."/>
        </authorList>
    </citation>
    <scope>NUCLEOTIDE SEQUENCE [LARGE SCALE GENOMIC DNA]</scope>
</reference>
<feature type="compositionally biased region" description="Polar residues" evidence="6">
    <location>
        <begin position="1"/>
        <end position="10"/>
    </location>
</feature>
<evidence type="ECO:0000256" key="6">
    <source>
        <dbReference type="SAM" id="MobiDB-lite"/>
    </source>
</evidence>
<keyword evidence="3" id="KW-0238">DNA-binding</keyword>
<evidence type="ECO:0000256" key="4">
    <source>
        <dbReference type="ARBA" id="ARBA00023163"/>
    </source>
</evidence>
<dbReference type="EMBL" id="JBFOLK010000003">
    <property type="protein sequence ID" value="KAL2525366.1"/>
    <property type="molecule type" value="Genomic_DNA"/>
</dbReference>
<dbReference type="GO" id="GO:0005634">
    <property type="term" value="C:nucleus"/>
    <property type="evidence" value="ECO:0007669"/>
    <property type="project" value="UniProtKB-SubCell"/>
</dbReference>
<gene>
    <name evidence="8" type="ORF">Adt_10420</name>
</gene>
<dbReference type="InterPro" id="IPR044810">
    <property type="entry name" value="WRKY_plant"/>
</dbReference>
<keyword evidence="9" id="KW-1185">Reference proteome</keyword>
<evidence type="ECO:0000313" key="9">
    <source>
        <dbReference type="Proteomes" id="UP001604336"/>
    </source>
</evidence>
<comment type="caution">
    <text evidence="8">The sequence shown here is derived from an EMBL/GenBank/DDBJ whole genome shotgun (WGS) entry which is preliminary data.</text>
</comment>
<sequence>MVILLSSQQHTDNEGQSDDEGDRPQVFIADDVANEILGTRSSYYIGLGRGPKPPKKTCRASSTQHKNVELRQMTAKEFSDSNVSTFRKAISIHNRTGHARFRRAAVVPPPSTSQNPTSGLYQNLVSGSPSPASKAQAATLTLDFTKTYGEVFGNDCFSISADLSTSGNSFVSSITGEGSVSNGKSGFTSMFLIPAAPSASDGKPPVSGKRCREHDHSENAFGNTSGSGRCHCKKRKSRVKNTIRIPAISTKNADIPPDAYSWRKYGQKPIKGSPYPRGYYKCSTLRGCPARKHVERAIDDPTMLIVTYEGEHRHTQGAMQENTASGIGAGFDSKARKKD</sequence>
<evidence type="ECO:0000259" key="7">
    <source>
        <dbReference type="PROSITE" id="PS50811"/>
    </source>
</evidence>
<protein>
    <submittedName>
        <fullName evidence="8">WRKY transcription factor 11</fullName>
    </submittedName>
</protein>
<dbReference type="AlphaFoldDB" id="A0ABD1UK94"/>
<dbReference type="PANTHER" id="PTHR31282">
    <property type="entry name" value="WRKY TRANSCRIPTION FACTOR 21-RELATED"/>
    <property type="match status" value="1"/>
</dbReference>
<dbReference type="InterPro" id="IPR003657">
    <property type="entry name" value="WRKY_dom"/>
</dbReference>
<evidence type="ECO:0000256" key="1">
    <source>
        <dbReference type="ARBA" id="ARBA00004123"/>
    </source>
</evidence>
<evidence type="ECO:0000256" key="3">
    <source>
        <dbReference type="ARBA" id="ARBA00023125"/>
    </source>
</evidence>
<dbReference type="Proteomes" id="UP001604336">
    <property type="component" value="Unassembled WGS sequence"/>
</dbReference>
<dbReference type="Pfam" id="PF03106">
    <property type="entry name" value="WRKY"/>
    <property type="match status" value="1"/>
</dbReference>
<dbReference type="GO" id="GO:0005516">
    <property type="term" value="F:calmodulin binding"/>
    <property type="evidence" value="ECO:0007669"/>
    <property type="project" value="UniProtKB-ARBA"/>
</dbReference>
<comment type="subcellular location">
    <subcellularLocation>
        <location evidence="1">Nucleus</location>
    </subcellularLocation>
</comment>
<dbReference type="GO" id="GO:0003677">
    <property type="term" value="F:DNA binding"/>
    <property type="evidence" value="ECO:0007669"/>
    <property type="project" value="UniProtKB-KW"/>
</dbReference>
<dbReference type="SMART" id="SM00774">
    <property type="entry name" value="WRKY"/>
    <property type="match status" value="1"/>
</dbReference>
<dbReference type="Gene3D" id="2.20.25.80">
    <property type="entry name" value="WRKY domain"/>
    <property type="match status" value="1"/>
</dbReference>
<feature type="region of interest" description="Disordered" evidence="6">
    <location>
        <begin position="1"/>
        <end position="23"/>
    </location>
</feature>
<dbReference type="PROSITE" id="PS50811">
    <property type="entry name" value="WRKY"/>
    <property type="match status" value="1"/>
</dbReference>
<keyword evidence="2" id="KW-0805">Transcription regulation</keyword>
<dbReference type="FunFam" id="2.20.25.80:FF:000004">
    <property type="entry name" value="WRKY transcription factor 65"/>
    <property type="match status" value="1"/>
</dbReference>
<evidence type="ECO:0000313" key="8">
    <source>
        <dbReference type="EMBL" id="KAL2525366.1"/>
    </source>
</evidence>
<evidence type="ECO:0000256" key="5">
    <source>
        <dbReference type="ARBA" id="ARBA00023242"/>
    </source>
</evidence>
<organism evidence="8 9">
    <name type="scientific">Abeliophyllum distichum</name>
    <dbReference type="NCBI Taxonomy" id="126358"/>
    <lineage>
        <taxon>Eukaryota</taxon>
        <taxon>Viridiplantae</taxon>
        <taxon>Streptophyta</taxon>
        <taxon>Embryophyta</taxon>
        <taxon>Tracheophyta</taxon>
        <taxon>Spermatophyta</taxon>
        <taxon>Magnoliopsida</taxon>
        <taxon>eudicotyledons</taxon>
        <taxon>Gunneridae</taxon>
        <taxon>Pentapetalae</taxon>
        <taxon>asterids</taxon>
        <taxon>lamiids</taxon>
        <taxon>Lamiales</taxon>
        <taxon>Oleaceae</taxon>
        <taxon>Forsythieae</taxon>
        <taxon>Abeliophyllum</taxon>
    </lineage>
</organism>
<name>A0ABD1UK94_9LAMI</name>
<dbReference type="SUPFAM" id="SSF118290">
    <property type="entry name" value="WRKY DNA-binding domain"/>
    <property type="match status" value="1"/>
</dbReference>
<dbReference type="InterPro" id="IPR036576">
    <property type="entry name" value="WRKY_dom_sf"/>
</dbReference>